<dbReference type="Proteomes" id="UP000324767">
    <property type="component" value="Unassembled WGS sequence"/>
</dbReference>
<accession>A0A5M8PC71</accession>
<dbReference type="OrthoDB" id="5488004at2759"/>
<feature type="compositionally biased region" description="Basic and acidic residues" evidence="1">
    <location>
        <begin position="1"/>
        <end position="13"/>
    </location>
</feature>
<feature type="compositionally biased region" description="Basic and acidic residues" evidence="1">
    <location>
        <begin position="77"/>
        <end position="90"/>
    </location>
</feature>
<comment type="caution">
    <text evidence="2">The sequence shown here is derived from an EMBL/GenBank/DDBJ whole genome shotgun (WGS) entry which is preliminary data.</text>
</comment>
<evidence type="ECO:0000313" key="3">
    <source>
        <dbReference type="Proteomes" id="UP000324767"/>
    </source>
</evidence>
<name>A0A5M8PC71_9LECA</name>
<protein>
    <submittedName>
        <fullName evidence="2">Uncharacterized protein</fullName>
    </submittedName>
</protein>
<feature type="region of interest" description="Disordered" evidence="1">
    <location>
        <begin position="565"/>
        <end position="586"/>
    </location>
</feature>
<dbReference type="EMBL" id="VXIT01000022">
    <property type="protein sequence ID" value="KAA6406835.1"/>
    <property type="molecule type" value="Genomic_DNA"/>
</dbReference>
<organism evidence="2 3">
    <name type="scientific">Lasallia pustulata</name>
    <dbReference type="NCBI Taxonomy" id="136370"/>
    <lineage>
        <taxon>Eukaryota</taxon>
        <taxon>Fungi</taxon>
        <taxon>Dikarya</taxon>
        <taxon>Ascomycota</taxon>
        <taxon>Pezizomycotina</taxon>
        <taxon>Lecanoromycetes</taxon>
        <taxon>OSLEUM clade</taxon>
        <taxon>Umbilicariomycetidae</taxon>
        <taxon>Umbilicariales</taxon>
        <taxon>Umbilicariaceae</taxon>
        <taxon>Lasallia</taxon>
    </lineage>
</organism>
<proteinExistence type="predicted"/>
<feature type="region of interest" description="Disordered" evidence="1">
    <location>
        <begin position="361"/>
        <end position="423"/>
    </location>
</feature>
<reference evidence="2 3" key="1">
    <citation type="submission" date="2019-09" db="EMBL/GenBank/DDBJ databases">
        <title>The hologenome of the rock-dwelling lichen Lasallia pustulata.</title>
        <authorList>
            <person name="Greshake Tzovaras B."/>
            <person name="Segers F."/>
            <person name="Bicker A."/>
            <person name="Dal Grande F."/>
            <person name="Otte J."/>
            <person name="Hankeln T."/>
            <person name="Schmitt I."/>
            <person name="Ebersberger I."/>
        </authorList>
    </citation>
    <scope>NUCLEOTIDE SEQUENCE [LARGE SCALE GENOMIC DNA]</scope>
    <source>
        <strain evidence="2">A1-1</strain>
    </source>
</reference>
<sequence length="586" mass="64692">MDELNKENNESHPIDISSEDELEYLSDHTDLNKHANPNNHTNLTEPPGNKSEDENDNSNDGSNGEVGNSGEEDNDDREGKETVEDDKNGEENGGDDEDGMTHSPMSATIRFNIEDLEEGEDVILEKEINQKGIEQSIPIGVAKNDPVPKRLVMANFSMECSSMCRVIPFKIKRRGIVTRISPTEQNQPTRRQYQGSTLAPKGVAYRRGWEGLRGEQEGEKLFKWLKARSYTKGWGYKDYHHMRRAKYLRAYLHDARQQTEDPDLYELFQPFGMHRHQRKLSSDFIKMHIHGVLEAIMPSFKQMDQHIAKLSAIKIDNSSKNSTTKSLKKVIKAANNTLQALQLIFGENGQPNLTETAGLEDGLEINDPDQPTPKTPAKAKKPAPAKVEADSSGSLTGKPAGSATISPSTSDDEEDNTMDLPNQTGAYGLKLKVVLINPAELPPLPSLFDNAGPTDTLMLGAGSDIHSDDNNATNPNDASDSIDDAPNLINPCDFINLSSIMDMSNFTDFTEPTPAPLLATDEYMMGTPNHAEEGMDEQMGGMNENESIALSTTVGEDQDMIDGQPSHWWTDPSPRALHLRGSIPPA</sequence>
<evidence type="ECO:0000256" key="1">
    <source>
        <dbReference type="SAM" id="MobiDB-lite"/>
    </source>
</evidence>
<evidence type="ECO:0000313" key="2">
    <source>
        <dbReference type="EMBL" id="KAA6406835.1"/>
    </source>
</evidence>
<gene>
    <name evidence="2" type="ORF">FRX48_09333</name>
</gene>
<feature type="compositionally biased region" description="Low complexity" evidence="1">
    <location>
        <begin position="58"/>
        <end position="69"/>
    </location>
</feature>
<dbReference type="AlphaFoldDB" id="A0A5M8PC71"/>
<feature type="compositionally biased region" description="Polar residues" evidence="1">
    <location>
        <begin position="35"/>
        <end position="44"/>
    </location>
</feature>
<feature type="region of interest" description="Disordered" evidence="1">
    <location>
        <begin position="1"/>
        <end position="103"/>
    </location>
</feature>